<dbReference type="PROSITE" id="PS51892">
    <property type="entry name" value="SUBTILASE"/>
    <property type="match status" value="1"/>
</dbReference>
<name>A0ABV7PXQ6_9ACTN</name>
<evidence type="ECO:0000259" key="9">
    <source>
        <dbReference type="Pfam" id="PF00082"/>
    </source>
</evidence>
<dbReference type="Gene3D" id="3.40.50.200">
    <property type="entry name" value="Peptidase S8/S53 domain"/>
    <property type="match status" value="1"/>
</dbReference>
<dbReference type="InterPro" id="IPR022398">
    <property type="entry name" value="Peptidase_S8_His-AS"/>
</dbReference>
<dbReference type="Gene3D" id="3.30.70.80">
    <property type="entry name" value="Peptidase S8 propeptide/proteinase inhibitor I9"/>
    <property type="match status" value="1"/>
</dbReference>
<feature type="active site" description="Charge relay system" evidence="5">
    <location>
        <position position="336"/>
    </location>
</feature>
<reference evidence="11" key="1">
    <citation type="journal article" date="2019" name="Int. J. Syst. Evol. Microbiol.">
        <title>The Global Catalogue of Microorganisms (GCM) 10K type strain sequencing project: providing services to taxonomists for standard genome sequencing and annotation.</title>
        <authorList>
            <consortium name="The Broad Institute Genomics Platform"/>
            <consortium name="The Broad Institute Genome Sequencing Center for Infectious Disease"/>
            <person name="Wu L."/>
            <person name="Ma J."/>
        </authorList>
    </citation>
    <scope>NUCLEOTIDE SEQUENCE [LARGE SCALE GENOMIC DNA]</scope>
    <source>
        <strain evidence="11">CGMCC 4.7396</strain>
    </source>
</reference>
<dbReference type="InterPro" id="IPR034193">
    <property type="entry name" value="PCSK9_ProteinaseK-like"/>
</dbReference>
<dbReference type="SUPFAM" id="SSF52743">
    <property type="entry name" value="Subtilisin-like"/>
    <property type="match status" value="1"/>
</dbReference>
<dbReference type="PANTHER" id="PTHR43806:SF11">
    <property type="entry name" value="CEREVISIN-RELATED"/>
    <property type="match status" value="1"/>
</dbReference>
<proteinExistence type="inferred from homology"/>
<comment type="similarity">
    <text evidence="1 5 6">Belongs to the peptidase S8 family.</text>
</comment>
<comment type="caution">
    <text evidence="10">The sequence shown here is derived from an EMBL/GenBank/DDBJ whole genome shotgun (WGS) entry which is preliminary data.</text>
</comment>
<evidence type="ECO:0000313" key="10">
    <source>
        <dbReference type="EMBL" id="MFC3492296.1"/>
    </source>
</evidence>
<dbReference type="InterPro" id="IPR050131">
    <property type="entry name" value="Peptidase_S8_subtilisin-like"/>
</dbReference>
<evidence type="ECO:0000256" key="1">
    <source>
        <dbReference type="ARBA" id="ARBA00011073"/>
    </source>
</evidence>
<dbReference type="PROSITE" id="PS00137">
    <property type="entry name" value="SUBTILASE_HIS"/>
    <property type="match status" value="1"/>
</dbReference>
<dbReference type="InterPro" id="IPR015500">
    <property type="entry name" value="Peptidase_S8_subtilisin-rel"/>
</dbReference>
<feature type="chain" id="PRO_5045101669" evidence="8">
    <location>
        <begin position="34"/>
        <end position="391"/>
    </location>
</feature>
<dbReference type="SUPFAM" id="SSF54897">
    <property type="entry name" value="Protease propeptides/inhibitors"/>
    <property type="match status" value="1"/>
</dbReference>
<evidence type="ECO:0000256" key="6">
    <source>
        <dbReference type="RuleBase" id="RU003355"/>
    </source>
</evidence>
<evidence type="ECO:0000256" key="3">
    <source>
        <dbReference type="ARBA" id="ARBA00022801"/>
    </source>
</evidence>
<gene>
    <name evidence="10" type="ORF">ACFO8M_07350</name>
</gene>
<protein>
    <submittedName>
        <fullName evidence="10">S8 family peptidase</fullName>
    </submittedName>
</protein>
<evidence type="ECO:0000256" key="8">
    <source>
        <dbReference type="SAM" id="SignalP"/>
    </source>
</evidence>
<feature type="active site" description="Charge relay system" evidence="5">
    <location>
        <position position="151"/>
    </location>
</feature>
<evidence type="ECO:0000313" key="11">
    <source>
        <dbReference type="Proteomes" id="UP001595712"/>
    </source>
</evidence>
<dbReference type="InterPro" id="IPR023827">
    <property type="entry name" value="Peptidase_S8_Asp-AS"/>
</dbReference>
<keyword evidence="3 5" id="KW-0378">Hydrolase</keyword>
<dbReference type="Proteomes" id="UP001595712">
    <property type="component" value="Unassembled WGS sequence"/>
</dbReference>
<keyword evidence="2 5" id="KW-0645">Protease</keyword>
<accession>A0ABV7PXQ6</accession>
<keyword evidence="8" id="KW-0732">Signal</keyword>
<keyword evidence="4 5" id="KW-0720">Serine protease</keyword>
<dbReference type="InterPro" id="IPR036852">
    <property type="entry name" value="Peptidase_S8/S53_dom_sf"/>
</dbReference>
<dbReference type="InterPro" id="IPR037045">
    <property type="entry name" value="S8pro/Inhibitor_I9_sf"/>
</dbReference>
<dbReference type="PROSITE" id="PS00138">
    <property type="entry name" value="SUBTILASE_SER"/>
    <property type="match status" value="1"/>
</dbReference>
<feature type="active site" description="Charge relay system" evidence="5">
    <location>
        <position position="184"/>
    </location>
</feature>
<feature type="signal peptide" evidence="8">
    <location>
        <begin position="1"/>
        <end position="33"/>
    </location>
</feature>
<dbReference type="CDD" id="cd04077">
    <property type="entry name" value="Peptidases_S8_PCSK9_ProteinaseK_like"/>
    <property type="match status" value="1"/>
</dbReference>
<evidence type="ECO:0000256" key="2">
    <source>
        <dbReference type="ARBA" id="ARBA00022670"/>
    </source>
</evidence>
<dbReference type="RefSeq" id="WP_387972654.1">
    <property type="nucleotide sequence ID" value="NZ_JBHRWO010000007.1"/>
</dbReference>
<dbReference type="EMBL" id="JBHRWO010000007">
    <property type="protein sequence ID" value="MFC3492296.1"/>
    <property type="molecule type" value="Genomic_DNA"/>
</dbReference>
<dbReference type="Pfam" id="PF00082">
    <property type="entry name" value="Peptidase_S8"/>
    <property type="match status" value="1"/>
</dbReference>
<feature type="domain" description="Peptidase S8/S53" evidence="9">
    <location>
        <begin position="148"/>
        <end position="373"/>
    </location>
</feature>
<feature type="compositionally biased region" description="Polar residues" evidence="7">
    <location>
        <begin position="369"/>
        <end position="382"/>
    </location>
</feature>
<dbReference type="InterPro" id="IPR023828">
    <property type="entry name" value="Peptidase_S8_Ser-AS"/>
</dbReference>
<dbReference type="PROSITE" id="PS00136">
    <property type="entry name" value="SUBTILASE_ASP"/>
    <property type="match status" value="1"/>
</dbReference>
<organism evidence="10 11">
    <name type="scientific">Glycomyces rhizosphaerae</name>
    <dbReference type="NCBI Taxonomy" id="2054422"/>
    <lineage>
        <taxon>Bacteria</taxon>
        <taxon>Bacillati</taxon>
        <taxon>Actinomycetota</taxon>
        <taxon>Actinomycetes</taxon>
        <taxon>Glycomycetales</taxon>
        <taxon>Glycomycetaceae</taxon>
        <taxon>Glycomyces</taxon>
    </lineage>
</organism>
<evidence type="ECO:0000256" key="4">
    <source>
        <dbReference type="ARBA" id="ARBA00022825"/>
    </source>
</evidence>
<dbReference type="PANTHER" id="PTHR43806">
    <property type="entry name" value="PEPTIDASE S8"/>
    <property type="match status" value="1"/>
</dbReference>
<dbReference type="PRINTS" id="PR00723">
    <property type="entry name" value="SUBTILISIN"/>
</dbReference>
<sequence length="391" mass="39479">MPHKHNSIRKATAAGVGAAALVAVVLTAVPAQAQTVEILGADSPDAIAGEYLVVMDDVAALPDAADEAGVTVVSEYDEVETFLVEGSEAEALELAAADGVAYVEQNAVVSIDTTQTGATWGLDRVDQRNLPLTGSYSYTYTGAGVHAYIIDTGIRSTHSEFAGRIGAGRDIVQGDNTPSDCNGHGTHVAGTIGGTTYGVAKKVTLHGVRVLDCNGSGTWADVIDGINWVANNAVKPAVANMSLGGGKSSAVNNAVANAVSSGVTFAVAAGNESDNACNYSPASTGTAITVAATNKADKRASFSNYGSCVDIFAPGTNITSAWNSGTGDTNTISGTSMASPHVAGAVALYLDAHPGATPATVTSWIKSNATNGKVTSPGSGSPNKLLYSRNL</sequence>
<dbReference type="InterPro" id="IPR000209">
    <property type="entry name" value="Peptidase_S8/S53_dom"/>
</dbReference>
<feature type="region of interest" description="Disordered" evidence="7">
    <location>
        <begin position="369"/>
        <end position="391"/>
    </location>
</feature>
<evidence type="ECO:0000256" key="7">
    <source>
        <dbReference type="SAM" id="MobiDB-lite"/>
    </source>
</evidence>
<evidence type="ECO:0000256" key="5">
    <source>
        <dbReference type="PROSITE-ProRule" id="PRU01240"/>
    </source>
</evidence>
<keyword evidence="11" id="KW-1185">Reference proteome</keyword>